<reference evidence="1 2" key="1">
    <citation type="journal article" date="2018" name="Int. J. Syst. Evol. Microbiol.">
        <title>Bifidobacterium callitrichidarum sp. nov. from the faeces of the emperor tamarin (Saguinus imperator).</title>
        <authorList>
            <person name="Modesto M."/>
            <person name="Michelini S."/>
            <person name="Sansosti M.C."/>
            <person name="De Filippo C."/>
            <person name="Cavalieri D."/>
            <person name="Qvirist L."/>
            <person name="Andlid T."/>
            <person name="Spiezio C."/>
            <person name="Sandri C."/>
            <person name="Pascarelli S."/>
            <person name="Sgorbati B."/>
            <person name="Mattarelli P."/>
        </authorList>
    </citation>
    <scope>NUCLEOTIDE SEQUENCE [LARGE SCALE GENOMIC DNA]</scope>
    <source>
        <strain evidence="1 2">TRI 5</strain>
    </source>
</reference>
<sequence>MKPEEAAVYIPMDKGQLAQLRYTGNGPKFLKPSGRTVLYRKGDIDDWLNGSEQNTTHEVNA</sequence>
<dbReference type="Proteomes" id="UP000245876">
    <property type="component" value="Unassembled WGS sequence"/>
</dbReference>
<accession>A0A2U2N495</accession>
<evidence type="ECO:0000313" key="2">
    <source>
        <dbReference type="Proteomes" id="UP000245876"/>
    </source>
</evidence>
<comment type="caution">
    <text evidence="1">The sequence shown here is derived from an EMBL/GenBank/DDBJ whole genome shotgun (WGS) entry which is preliminary data.</text>
</comment>
<evidence type="ECO:0008006" key="3">
    <source>
        <dbReference type="Google" id="ProtNLM"/>
    </source>
</evidence>
<keyword evidence="2" id="KW-1185">Reference proteome</keyword>
<proteinExistence type="predicted"/>
<evidence type="ECO:0000313" key="1">
    <source>
        <dbReference type="EMBL" id="PWG63848.1"/>
    </source>
</evidence>
<dbReference type="OrthoDB" id="3267842at2"/>
<dbReference type="EMBL" id="QFFM01000022">
    <property type="protein sequence ID" value="PWG63848.1"/>
    <property type="molecule type" value="Genomic_DNA"/>
</dbReference>
<protein>
    <recommendedName>
        <fullName evidence="3">DNA-binding protein</fullName>
    </recommendedName>
</protein>
<gene>
    <name evidence="1" type="ORF">DF196_09990</name>
</gene>
<organism evidence="1 2">
    <name type="scientific">Bifidobacterium callitrichidarum</name>
    <dbReference type="NCBI Taxonomy" id="2052941"/>
    <lineage>
        <taxon>Bacteria</taxon>
        <taxon>Bacillati</taxon>
        <taxon>Actinomycetota</taxon>
        <taxon>Actinomycetes</taxon>
        <taxon>Bifidobacteriales</taxon>
        <taxon>Bifidobacteriaceae</taxon>
        <taxon>Bifidobacterium</taxon>
    </lineage>
</organism>
<dbReference type="AlphaFoldDB" id="A0A2U2N495"/>
<name>A0A2U2N495_9BIFI</name>